<evidence type="ECO:0000256" key="3">
    <source>
        <dbReference type="ARBA" id="ARBA00011033"/>
    </source>
</evidence>
<keyword evidence="5" id="KW-0964">Secreted</keyword>
<dbReference type="GeneTree" id="ENSGT01000000214430"/>
<organism evidence="10 11">
    <name type="scientific">Serinus canaria</name>
    <name type="common">Island canary</name>
    <name type="synonym">Fringilla canaria</name>
    <dbReference type="NCBI Taxonomy" id="9135"/>
    <lineage>
        <taxon>Eukaryota</taxon>
        <taxon>Metazoa</taxon>
        <taxon>Chordata</taxon>
        <taxon>Craniata</taxon>
        <taxon>Vertebrata</taxon>
        <taxon>Euteleostomi</taxon>
        <taxon>Archelosauria</taxon>
        <taxon>Archosauria</taxon>
        <taxon>Dinosauria</taxon>
        <taxon>Saurischia</taxon>
        <taxon>Theropoda</taxon>
        <taxon>Coelurosauria</taxon>
        <taxon>Aves</taxon>
        <taxon>Neognathae</taxon>
        <taxon>Neoaves</taxon>
        <taxon>Telluraves</taxon>
        <taxon>Australaves</taxon>
        <taxon>Passeriformes</taxon>
        <taxon>Passeroidea</taxon>
        <taxon>Fringillidae</taxon>
        <taxon>Carduelinae</taxon>
        <taxon>Serinus</taxon>
    </lineage>
</organism>
<dbReference type="Proteomes" id="UP000694409">
    <property type="component" value="Unassembled WGS sequence"/>
</dbReference>
<dbReference type="GO" id="GO:0005126">
    <property type="term" value="F:cytokine receptor binding"/>
    <property type="evidence" value="ECO:0007669"/>
    <property type="project" value="InterPro"/>
</dbReference>
<accession>A0A8C9N9N7</accession>
<dbReference type="GO" id="GO:0051607">
    <property type="term" value="P:defense response to virus"/>
    <property type="evidence" value="ECO:0007669"/>
    <property type="project" value="UniProtKB-KW"/>
</dbReference>
<dbReference type="InterPro" id="IPR009079">
    <property type="entry name" value="4_helix_cytokine-like_core"/>
</dbReference>
<keyword evidence="8" id="KW-1015">Disulfide bond</keyword>
<protein>
    <recommendedName>
        <fullName evidence="12">IFNB protein</fullName>
    </recommendedName>
</protein>
<evidence type="ECO:0000256" key="7">
    <source>
        <dbReference type="ARBA" id="ARBA00023118"/>
    </source>
</evidence>
<dbReference type="AlphaFoldDB" id="A0A8C9N9N7"/>
<comment type="subcellular location">
    <subcellularLocation>
        <location evidence="2">Secreted</location>
    </subcellularLocation>
</comment>
<dbReference type="SMART" id="SM00076">
    <property type="entry name" value="IFabd"/>
    <property type="match status" value="1"/>
</dbReference>
<dbReference type="Gene3D" id="1.20.1250.10">
    <property type="match status" value="1"/>
</dbReference>
<keyword evidence="7 9" id="KW-0051">Antiviral defense</keyword>
<evidence type="ECO:0000256" key="5">
    <source>
        <dbReference type="ARBA" id="ARBA00022525"/>
    </source>
</evidence>
<reference evidence="10" key="2">
    <citation type="submission" date="2025-09" db="UniProtKB">
        <authorList>
            <consortium name="Ensembl"/>
        </authorList>
    </citation>
    <scope>IDENTIFICATION</scope>
</reference>
<dbReference type="Ensembl" id="ENSSCAT00000017376.1">
    <property type="protein sequence ID" value="ENSSCAP00000015511.1"/>
    <property type="gene ID" value="ENSSCAG00000011374.1"/>
</dbReference>
<name>A0A8C9N9N7_SERCA</name>
<keyword evidence="11" id="KW-1185">Reference proteome</keyword>
<dbReference type="GO" id="GO:0005615">
    <property type="term" value="C:extracellular space"/>
    <property type="evidence" value="ECO:0007669"/>
    <property type="project" value="UniProtKB-KW"/>
</dbReference>
<evidence type="ECO:0000256" key="4">
    <source>
        <dbReference type="ARBA" id="ARBA00022514"/>
    </source>
</evidence>
<dbReference type="OMA" id="VVRMEIM"/>
<evidence type="ECO:0000256" key="6">
    <source>
        <dbReference type="ARBA" id="ARBA00022729"/>
    </source>
</evidence>
<dbReference type="GO" id="GO:0005125">
    <property type="term" value="F:cytokine activity"/>
    <property type="evidence" value="ECO:0007669"/>
    <property type="project" value="UniProtKB-KW"/>
</dbReference>
<comment type="similarity">
    <text evidence="3 9">Belongs to the alpha/beta interferon family.</text>
</comment>
<dbReference type="SUPFAM" id="SSF47266">
    <property type="entry name" value="4-helical cytokines"/>
    <property type="match status" value="1"/>
</dbReference>
<dbReference type="PRINTS" id="PR00266">
    <property type="entry name" value="INTERFERONAB"/>
</dbReference>
<proteinExistence type="inferred from homology"/>
<evidence type="ECO:0000256" key="9">
    <source>
        <dbReference type="RuleBase" id="RU000436"/>
    </source>
</evidence>
<dbReference type="GO" id="GO:0006955">
    <property type="term" value="P:immune response"/>
    <property type="evidence" value="ECO:0007669"/>
    <property type="project" value="UniProtKB-ARBA"/>
</dbReference>
<sequence length="188" mass="22583">KYAFNYRSLLQICMIMALYIKISRSVCLFQGNKVNYHIMNFLWKMGGYFPQQCLSETTDFRFPVEITKVTQKNIIRIIYEFLQHIFQLFSKNLPIDVWNTSKIENFQNGIHHQIEELETCLSEEQSKARNSFQTWILKSSTYSIKKYFQRITNFLKDKQYSHCSWEAVQMELRTCHIIFDSLLKKKTT</sequence>
<evidence type="ECO:0008006" key="12">
    <source>
        <dbReference type="Google" id="ProtNLM"/>
    </source>
</evidence>
<dbReference type="InterPro" id="IPR000471">
    <property type="entry name" value="Interferon_alpha/beta/delta"/>
</dbReference>
<dbReference type="PANTHER" id="PTHR11691">
    <property type="entry name" value="TYPE I INTERFERON"/>
    <property type="match status" value="1"/>
</dbReference>
<evidence type="ECO:0000256" key="8">
    <source>
        <dbReference type="ARBA" id="ARBA00023157"/>
    </source>
</evidence>
<evidence type="ECO:0000313" key="10">
    <source>
        <dbReference type="Ensembl" id="ENSSCAP00000015511.1"/>
    </source>
</evidence>
<evidence type="ECO:0000313" key="11">
    <source>
        <dbReference type="Proteomes" id="UP000694409"/>
    </source>
</evidence>
<comment type="function">
    <text evidence="1">Has antiviral activities.</text>
</comment>
<reference evidence="10" key="1">
    <citation type="submission" date="2025-08" db="UniProtKB">
        <authorList>
            <consortium name="Ensembl"/>
        </authorList>
    </citation>
    <scope>IDENTIFICATION</scope>
</reference>
<evidence type="ECO:0000256" key="1">
    <source>
        <dbReference type="ARBA" id="ARBA00002718"/>
    </source>
</evidence>
<keyword evidence="6" id="KW-0732">Signal</keyword>
<evidence type="ECO:0000256" key="2">
    <source>
        <dbReference type="ARBA" id="ARBA00004613"/>
    </source>
</evidence>
<dbReference type="PANTHER" id="PTHR11691:SF73">
    <property type="entry name" value="INTERFERON BETA"/>
    <property type="match status" value="1"/>
</dbReference>
<keyword evidence="4 9" id="KW-0202">Cytokine</keyword>
<dbReference type="Pfam" id="PF00143">
    <property type="entry name" value="Interferon"/>
    <property type="match status" value="1"/>
</dbReference>